<keyword evidence="9 12" id="KW-0408">Iron</keyword>
<comment type="cofactor">
    <cofactor evidence="1 12">
        <name>heme</name>
        <dbReference type="ChEBI" id="CHEBI:30413"/>
    </cofactor>
</comment>
<evidence type="ECO:0000256" key="4">
    <source>
        <dbReference type="ARBA" id="ARBA00022617"/>
    </source>
</evidence>
<feature type="binding site" description="axial binding residue" evidence="12">
    <location>
        <position position="415"/>
    </location>
    <ligand>
        <name>heme</name>
        <dbReference type="ChEBI" id="CHEBI:30413"/>
    </ligand>
    <ligandPart>
        <name>Fe</name>
        <dbReference type="ChEBI" id="CHEBI:18248"/>
    </ligandPart>
</feature>
<gene>
    <name evidence="13" type="ORF">QBC38DRAFT_370870</name>
</gene>
<dbReference type="InterPro" id="IPR002403">
    <property type="entry name" value="Cyt_P450_E_grp-IV"/>
</dbReference>
<dbReference type="InterPro" id="IPR036396">
    <property type="entry name" value="Cyt_P450_sf"/>
</dbReference>
<proteinExistence type="inferred from homology"/>
<dbReference type="GO" id="GO:0016020">
    <property type="term" value="C:membrane"/>
    <property type="evidence" value="ECO:0007669"/>
    <property type="project" value="UniProtKB-SubCell"/>
</dbReference>
<reference evidence="13" key="1">
    <citation type="journal article" date="2023" name="Mol. Phylogenet. Evol.">
        <title>Genome-scale phylogeny and comparative genomics of the fungal order Sordariales.</title>
        <authorList>
            <person name="Hensen N."/>
            <person name="Bonometti L."/>
            <person name="Westerberg I."/>
            <person name="Brannstrom I.O."/>
            <person name="Guillou S."/>
            <person name="Cros-Aarteil S."/>
            <person name="Calhoun S."/>
            <person name="Haridas S."/>
            <person name="Kuo A."/>
            <person name="Mondo S."/>
            <person name="Pangilinan J."/>
            <person name="Riley R."/>
            <person name="LaButti K."/>
            <person name="Andreopoulos B."/>
            <person name="Lipzen A."/>
            <person name="Chen C."/>
            <person name="Yan M."/>
            <person name="Daum C."/>
            <person name="Ng V."/>
            <person name="Clum A."/>
            <person name="Steindorff A."/>
            <person name="Ohm R.A."/>
            <person name="Martin F."/>
            <person name="Silar P."/>
            <person name="Natvig D.O."/>
            <person name="Lalanne C."/>
            <person name="Gautier V."/>
            <person name="Ament-Velasquez S.L."/>
            <person name="Kruys A."/>
            <person name="Hutchinson M.I."/>
            <person name="Powell A.J."/>
            <person name="Barry K."/>
            <person name="Miller A.N."/>
            <person name="Grigoriev I.V."/>
            <person name="Debuchy R."/>
            <person name="Gladieux P."/>
            <person name="Hiltunen Thoren M."/>
            <person name="Johannesson H."/>
        </authorList>
    </citation>
    <scope>NUCLEOTIDE SEQUENCE</scope>
    <source>
        <strain evidence="13">CBS 990.96</strain>
    </source>
</reference>
<reference evidence="13" key="2">
    <citation type="submission" date="2023-05" db="EMBL/GenBank/DDBJ databases">
        <authorList>
            <consortium name="Lawrence Berkeley National Laboratory"/>
            <person name="Steindorff A."/>
            <person name="Hensen N."/>
            <person name="Bonometti L."/>
            <person name="Westerberg I."/>
            <person name="Brannstrom I.O."/>
            <person name="Guillou S."/>
            <person name="Cros-Aarteil S."/>
            <person name="Calhoun S."/>
            <person name="Haridas S."/>
            <person name="Kuo A."/>
            <person name="Mondo S."/>
            <person name="Pangilinan J."/>
            <person name="Riley R."/>
            <person name="Labutti K."/>
            <person name="Andreopoulos B."/>
            <person name="Lipzen A."/>
            <person name="Chen C."/>
            <person name="Yanf M."/>
            <person name="Daum C."/>
            <person name="Ng V."/>
            <person name="Clum A."/>
            <person name="Ohm R."/>
            <person name="Martin F."/>
            <person name="Silar P."/>
            <person name="Natvig D."/>
            <person name="Lalanne C."/>
            <person name="Gautier V."/>
            <person name="Ament-Velasquez S.L."/>
            <person name="Kruys A."/>
            <person name="Hutchinson M.I."/>
            <person name="Powell A.J."/>
            <person name="Barry K."/>
            <person name="Miller A.N."/>
            <person name="Grigoriev I.V."/>
            <person name="Debuchy R."/>
            <person name="Gladieux P."/>
            <person name="Thoren M.H."/>
            <person name="Johannesson H."/>
        </authorList>
    </citation>
    <scope>NUCLEOTIDE SEQUENCE</scope>
    <source>
        <strain evidence="13">CBS 990.96</strain>
    </source>
</reference>
<keyword evidence="11" id="KW-0472">Membrane</keyword>
<dbReference type="GO" id="GO:0005506">
    <property type="term" value="F:iron ion binding"/>
    <property type="evidence" value="ECO:0007669"/>
    <property type="project" value="InterPro"/>
</dbReference>
<evidence type="ECO:0000256" key="10">
    <source>
        <dbReference type="ARBA" id="ARBA00023033"/>
    </source>
</evidence>
<keyword evidence="14" id="KW-1185">Reference proteome</keyword>
<dbReference type="EMBL" id="MU865390">
    <property type="protein sequence ID" value="KAK4224545.1"/>
    <property type="molecule type" value="Genomic_DNA"/>
</dbReference>
<dbReference type="Gene3D" id="1.10.630.10">
    <property type="entry name" value="Cytochrome P450"/>
    <property type="match status" value="1"/>
</dbReference>
<name>A0AAN7BJQ1_9PEZI</name>
<evidence type="ECO:0000256" key="7">
    <source>
        <dbReference type="ARBA" id="ARBA00022989"/>
    </source>
</evidence>
<evidence type="ECO:0000256" key="11">
    <source>
        <dbReference type="ARBA" id="ARBA00023136"/>
    </source>
</evidence>
<keyword evidence="8" id="KW-0560">Oxidoreductase</keyword>
<dbReference type="AlphaFoldDB" id="A0AAN7BJQ1"/>
<dbReference type="GO" id="GO:0016705">
    <property type="term" value="F:oxidoreductase activity, acting on paired donors, with incorporation or reduction of molecular oxygen"/>
    <property type="evidence" value="ECO:0007669"/>
    <property type="project" value="InterPro"/>
</dbReference>
<keyword evidence="7" id="KW-1133">Transmembrane helix</keyword>
<evidence type="ECO:0000256" key="6">
    <source>
        <dbReference type="ARBA" id="ARBA00022723"/>
    </source>
</evidence>
<dbReference type="PANTHER" id="PTHR46206:SF5">
    <property type="entry name" value="P450, PUTATIVE (EUROFUNG)-RELATED"/>
    <property type="match status" value="1"/>
</dbReference>
<keyword evidence="6 12" id="KW-0479">Metal-binding</keyword>
<organism evidence="13 14">
    <name type="scientific">Podospora fimiseda</name>
    <dbReference type="NCBI Taxonomy" id="252190"/>
    <lineage>
        <taxon>Eukaryota</taxon>
        <taxon>Fungi</taxon>
        <taxon>Dikarya</taxon>
        <taxon>Ascomycota</taxon>
        <taxon>Pezizomycotina</taxon>
        <taxon>Sordariomycetes</taxon>
        <taxon>Sordariomycetidae</taxon>
        <taxon>Sordariales</taxon>
        <taxon>Podosporaceae</taxon>
        <taxon>Podospora</taxon>
    </lineage>
</organism>
<dbReference type="GO" id="GO:0004497">
    <property type="term" value="F:monooxygenase activity"/>
    <property type="evidence" value="ECO:0007669"/>
    <property type="project" value="UniProtKB-KW"/>
</dbReference>
<evidence type="ECO:0000256" key="3">
    <source>
        <dbReference type="ARBA" id="ARBA00010617"/>
    </source>
</evidence>
<dbReference type="InterPro" id="IPR001128">
    <property type="entry name" value="Cyt_P450"/>
</dbReference>
<evidence type="ECO:0000313" key="13">
    <source>
        <dbReference type="EMBL" id="KAK4224545.1"/>
    </source>
</evidence>
<evidence type="ECO:0000256" key="5">
    <source>
        <dbReference type="ARBA" id="ARBA00022692"/>
    </source>
</evidence>
<dbReference type="Proteomes" id="UP001301958">
    <property type="component" value="Unassembled WGS sequence"/>
</dbReference>
<dbReference type="GO" id="GO:0020037">
    <property type="term" value="F:heme binding"/>
    <property type="evidence" value="ECO:0007669"/>
    <property type="project" value="InterPro"/>
</dbReference>
<keyword evidence="4 12" id="KW-0349">Heme</keyword>
<evidence type="ECO:0000256" key="8">
    <source>
        <dbReference type="ARBA" id="ARBA00023002"/>
    </source>
</evidence>
<dbReference type="PANTHER" id="PTHR46206">
    <property type="entry name" value="CYTOCHROME P450"/>
    <property type="match status" value="1"/>
</dbReference>
<dbReference type="SUPFAM" id="SSF48264">
    <property type="entry name" value="Cytochrome P450"/>
    <property type="match status" value="1"/>
</dbReference>
<comment type="subcellular location">
    <subcellularLocation>
        <location evidence="2">Membrane</location>
    </subcellularLocation>
</comment>
<dbReference type="Pfam" id="PF00067">
    <property type="entry name" value="p450"/>
    <property type="match status" value="1"/>
</dbReference>
<dbReference type="PRINTS" id="PR00465">
    <property type="entry name" value="EP450IV"/>
</dbReference>
<dbReference type="CDD" id="cd11041">
    <property type="entry name" value="CYP503A1-like"/>
    <property type="match status" value="1"/>
</dbReference>
<keyword evidence="10" id="KW-0503">Monooxygenase</keyword>
<sequence length="469" mass="52979">MRFYIDGPNVIQEGFDKSNGKPFEVQAVDTRHVFVSSPAHIKELQTGSNSVLSLYASARKIIQPKYTMKDFNWMDFSKGGKVGWGFLRAVRTCLTDNLPNILGDLTNLTRSELPKIVSTHPTVDGAYQVSTHLLITRLVVMCNVAAFFGPGLANDDVFVKAAQDYIEHTIFGGEIIRFTPSRLIPFVARIINRVFRSQDIVYDTLLPIAEKRLREREEAAELGLEMPKHHDCIQWTIESLPHGNYLTPRRLVHELMGIWFGSVHALATTITVAIHDLCLHPEYIQPIRDEITAHYSEFEHTAHGLPLLDSFIKESARLTPAETLSTRREATDSFTFSDGTHLKAGDWAVTPLLAINKMPEYYPSPNQFNGFRFAPKEVLDSLENKTNSSPLQAQPSKLTDIDATWLMFGIGRQSCPGRFYASATMKVIISQVLKQYDIKLVDEKMERSWVMRSAIVPRDGVKVAFKPRN</sequence>
<evidence type="ECO:0000256" key="1">
    <source>
        <dbReference type="ARBA" id="ARBA00001971"/>
    </source>
</evidence>
<evidence type="ECO:0000313" key="14">
    <source>
        <dbReference type="Proteomes" id="UP001301958"/>
    </source>
</evidence>
<comment type="similarity">
    <text evidence="3">Belongs to the cytochrome P450 family.</text>
</comment>
<comment type="caution">
    <text evidence="13">The sequence shown here is derived from an EMBL/GenBank/DDBJ whole genome shotgun (WGS) entry which is preliminary data.</text>
</comment>
<accession>A0AAN7BJQ1</accession>
<evidence type="ECO:0000256" key="9">
    <source>
        <dbReference type="ARBA" id="ARBA00023004"/>
    </source>
</evidence>
<evidence type="ECO:0000256" key="2">
    <source>
        <dbReference type="ARBA" id="ARBA00004370"/>
    </source>
</evidence>
<keyword evidence="5" id="KW-0812">Transmembrane</keyword>
<protein>
    <submittedName>
        <fullName evidence="13">Cytochrome P450</fullName>
    </submittedName>
</protein>
<evidence type="ECO:0000256" key="12">
    <source>
        <dbReference type="PIRSR" id="PIRSR602403-1"/>
    </source>
</evidence>